<evidence type="ECO:0000256" key="3">
    <source>
        <dbReference type="ARBA" id="ARBA00022857"/>
    </source>
</evidence>
<dbReference type="PANTHER" id="PTHR44085">
    <property type="entry name" value="SEPIAPTERIN REDUCTASE"/>
    <property type="match status" value="1"/>
</dbReference>
<keyword evidence="2" id="KW-0963">Cytoplasm</keyword>
<keyword evidence="3" id="KW-0521">NADP</keyword>
<accession>A0ABT7SRV1</accession>
<evidence type="ECO:0000256" key="1">
    <source>
        <dbReference type="ARBA" id="ARBA00004496"/>
    </source>
</evidence>
<dbReference type="EMBL" id="JAUCDY010000020">
    <property type="protein sequence ID" value="MDM7858931.1"/>
    <property type="molecule type" value="Genomic_DNA"/>
</dbReference>
<dbReference type="Pfam" id="PF00106">
    <property type="entry name" value="adh_short"/>
    <property type="match status" value="1"/>
</dbReference>
<reference evidence="5 6" key="1">
    <citation type="submission" date="2023-06" db="EMBL/GenBank/DDBJ databases">
        <title>Thiopseudomonas sp. CY1220 draft genome sequence.</title>
        <authorList>
            <person name="Zhao G."/>
            <person name="An M."/>
        </authorList>
    </citation>
    <scope>NUCLEOTIDE SEQUENCE [LARGE SCALE GENOMIC DNA]</scope>
    <source>
        <strain evidence="5 6">CY1220</strain>
    </source>
</reference>
<organism evidence="5 6">
    <name type="scientific">Thiopseudomonas acetoxidans</name>
    <dbReference type="NCBI Taxonomy" id="3041622"/>
    <lineage>
        <taxon>Bacteria</taxon>
        <taxon>Pseudomonadati</taxon>
        <taxon>Pseudomonadota</taxon>
        <taxon>Gammaproteobacteria</taxon>
        <taxon>Pseudomonadales</taxon>
        <taxon>Pseudomonadaceae</taxon>
        <taxon>Thiopseudomonas</taxon>
    </lineage>
</organism>
<comment type="subcellular location">
    <subcellularLocation>
        <location evidence="1">Cytoplasm</location>
    </subcellularLocation>
</comment>
<evidence type="ECO:0000256" key="2">
    <source>
        <dbReference type="ARBA" id="ARBA00022490"/>
    </source>
</evidence>
<protein>
    <submittedName>
        <fullName evidence="5">SDR family NAD(P)-dependent oxidoreductase</fullName>
    </submittedName>
</protein>
<evidence type="ECO:0000313" key="5">
    <source>
        <dbReference type="EMBL" id="MDM7858931.1"/>
    </source>
</evidence>
<dbReference type="Gene3D" id="3.40.50.720">
    <property type="entry name" value="NAD(P)-binding Rossmann-like Domain"/>
    <property type="match status" value="1"/>
</dbReference>
<proteinExistence type="predicted"/>
<comment type="caution">
    <text evidence="5">The sequence shown here is derived from an EMBL/GenBank/DDBJ whole genome shotgun (WGS) entry which is preliminary data.</text>
</comment>
<sequence length="227" mass="25756">MNNFILTGINRGLGKALSKELQKNFKAEDKKIFISRKELPNNTINPSTEHIQMDLSKNDIELDWISLGKQTRQVIFINNASVIEPICKASDLSMEELNKAMNVNFKSPFKIAQRLTRETQRFGIELLIFNITTGAAIRPIQGWFAYCTSKATIKMALDVLSKENDHVKVIHFDPGVMDTDMQKVIRSSSKAQMPDVELFLDLKRNSELKSPTDIAKNICDAIKKEIL</sequence>
<evidence type="ECO:0000313" key="6">
    <source>
        <dbReference type="Proteomes" id="UP001241056"/>
    </source>
</evidence>
<dbReference type="PANTHER" id="PTHR44085:SF2">
    <property type="entry name" value="SEPIAPTERIN REDUCTASE"/>
    <property type="match status" value="1"/>
</dbReference>
<dbReference type="PRINTS" id="PR00081">
    <property type="entry name" value="GDHRDH"/>
</dbReference>
<keyword evidence="6" id="KW-1185">Reference proteome</keyword>
<dbReference type="InterPro" id="IPR051721">
    <property type="entry name" value="Biopterin_syn/organic_redct"/>
</dbReference>
<dbReference type="SUPFAM" id="SSF51735">
    <property type="entry name" value="NAD(P)-binding Rossmann-fold domains"/>
    <property type="match status" value="1"/>
</dbReference>
<keyword evidence="4" id="KW-0560">Oxidoreductase</keyword>
<dbReference type="Proteomes" id="UP001241056">
    <property type="component" value="Unassembled WGS sequence"/>
</dbReference>
<dbReference type="RefSeq" id="WP_289411782.1">
    <property type="nucleotide sequence ID" value="NZ_JAUCDY010000020.1"/>
</dbReference>
<dbReference type="InterPro" id="IPR036291">
    <property type="entry name" value="NAD(P)-bd_dom_sf"/>
</dbReference>
<dbReference type="InterPro" id="IPR002347">
    <property type="entry name" value="SDR_fam"/>
</dbReference>
<evidence type="ECO:0000256" key="4">
    <source>
        <dbReference type="ARBA" id="ARBA00023002"/>
    </source>
</evidence>
<name>A0ABT7SRV1_9GAMM</name>
<gene>
    <name evidence="5" type="ORF">QEZ41_11725</name>
</gene>